<comment type="catalytic activity">
    <reaction evidence="3 5">
        <text>a quinone + NADH + 5 H(+)(in) = a quinol + NAD(+) + 4 H(+)(out)</text>
        <dbReference type="Rhea" id="RHEA:57888"/>
        <dbReference type="ChEBI" id="CHEBI:15378"/>
        <dbReference type="ChEBI" id="CHEBI:24646"/>
        <dbReference type="ChEBI" id="CHEBI:57540"/>
        <dbReference type="ChEBI" id="CHEBI:57945"/>
        <dbReference type="ChEBI" id="CHEBI:132124"/>
    </reaction>
</comment>
<comment type="subcellular location">
    <subcellularLocation>
        <location evidence="3">Cell membrane</location>
        <topology evidence="3">Peripheral membrane protein</topology>
        <orientation evidence="3">Cytoplasmic side</orientation>
    </subcellularLocation>
</comment>
<dbReference type="InterPro" id="IPR037232">
    <property type="entry name" value="NADH_quin_OxRdtase_su_C/D-like"/>
</dbReference>
<evidence type="ECO:0000259" key="6">
    <source>
        <dbReference type="Pfam" id="PF00329"/>
    </source>
</evidence>
<keyword evidence="3 4" id="KW-0520">NAD</keyword>
<dbReference type="PANTHER" id="PTHR10884:SF14">
    <property type="entry name" value="NADH DEHYDROGENASE [UBIQUINONE] IRON-SULFUR PROTEIN 3, MITOCHONDRIAL"/>
    <property type="match status" value="1"/>
</dbReference>
<keyword evidence="3" id="KW-1003">Cell membrane</keyword>
<dbReference type="Pfam" id="PF00329">
    <property type="entry name" value="Complex1_30kDa"/>
    <property type="match status" value="1"/>
</dbReference>
<organism evidence="7">
    <name type="scientific">uncultured marine Nitrospinaceae bacterium</name>
    <dbReference type="NCBI Taxonomy" id="482920"/>
    <lineage>
        <taxon>Bacteria</taxon>
        <taxon>Pseudomonadati</taxon>
        <taxon>Nitrospinota/Tectimicrobiota group</taxon>
        <taxon>Nitrospinota</taxon>
        <taxon>Nitrospinia</taxon>
        <taxon>Nitrospinales</taxon>
        <taxon>Nitrospinaceae</taxon>
        <taxon>environmental samples</taxon>
    </lineage>
</organism>
<keyword evidence="3 4" id="KW-1278">Translocase</keyword>
<feature type="domain" description="NADH:ubiquinone oxidoreductase 30kDa subunit" evidence="6">
    <location>
        <begin position="31"/>
        <end position="153"/>
    </location>
</feature>
<dbReference type="SUPFAM" id="SSF143243">
    <property type="entry name" value="Nqo5-like"/>
    <property type="match status" value="1"/>
</dbReference>
<keyword evidence="3" id="KW-0830">Ubiquinone</keyword>
<dbReference type="GO" id="GO:0005886">
    <property type="term" value="C:plasma membrane"/>
    <property type="evidence" value="ECO:0007669"/>
    <property type="project" value="UniProtKB-SubCell"/>
</dbReference>
<dbReference type="NCBIfam" id="TIGR01961">
    <property type="entry name" value="NuoC_fam"/>
    <property type="match status" value="1"/>
</dbReference>
<evidence type="ECO:0000256" key="5">
    <source>
        <dbReference type="RuleBase" id="RU003582"/>
    </source>
</evidence>
<dbReference type="EMBL" id="EF106972">
    <property type="protein sequence ID" value="ABK80613.1"/>
    <property type="molecule type" value="Genomic_DNA"/>
</dbReference>
<proteinExistence type="inferred from homology"/>
<comment type="subunit">
    <text evidence="3">NDH-1 is composed of 14 different subunits. Subunits NuoB, C, D, E, F, and G constitute the peripheral sector of the complex.</text>
</comment>
<dbReference type="InterPro" id="IPR010218">
    <property type="entry name" value="NADH_DH_suC"/>
</dbReference>
<keyword evidence="3" id="KW-0472">Membrane</keyword>
<dbReference type="PROSITE" id="PS00542">
    <property type="entry name" value="COMPLEX1_30K"/>
    <property type="match status" value="1"/>
</dbReference>
<accession>A4GJ20</accession>
<dbReference type="Gene3D" id="3.30.460.80">
    <property type="entry name" value="NADH:ubiquinone oxidoreductase, 30kDa subunit"/>
    <property type="match status" value="1"/>
</dbReference>
<dbReference type="PANTHER" id="PTHR10884">
    <property type="entry name" value="NADH DEHYDROGENASE UBIQUINONE IRON-SULFUR PROTEIN 3"/>
    <property type="match status" value="1"/>
</dbReference>
<dbReference type="InterPro" id="IPR020396">
    <property type="entry name" value="NADH_UbQ_OxRdtase_CS"/>
</dbReference>
<dbReference type="AlphaFoldDB" id="A4GJ20"/>
<comment type="similarity">
    <text evidence="1 3 4">Belongs to the complex I 30 kDa subunit family.</text>
</comment>
<evidence type="ECO:0000256" key="4">
    <source>
        <dbReference type="RuleBase" id="RU003456"/>
    </source>
</evidence>
<dbReference type="GO" id="GO:0048038">
    <property type="term" value="F:quinone binding"/>
    <property type="evidence" value="ECO:0007669"/>
    <property type="project" value="UniProtKB-KW"/>
</dbReference>
<evidence type="ECO:0000256" key="3">
    <source>
        <dbReference type="HAMAP-Rule" id="MF_01357"/>
    </source>
</evidence>
<reference evidence="7" key="1">
    <citation type="journal article" date="2007" name="Environ. Microbiol.">
        <title>Quantitative distribution of presumptive archaeal and bacterial nitrifiers in Monterey Bay and the North Pacific Subtropical Gyre.</title>
        <authorList>
            <person name="Mincer T.J."/>
            <person name="Church M.J."/>
            <person name="Taylor L.T."/>
            <person name="Preston C."/>
            <person name="Karl D.M."/>
            <person name="Delong E.F."/>
        </authorList>
    </citation>
    <scope>NUCLEOTIDE SEQUENCE</scope>
</reference>
<dbReference type="GO" id="GO:0050136">
    <property type="term" value="F:NADH dehydrogenase (quinone) (non-electrogenic) activity"/>
    <property type="evidence" value="ECO:0007669"/>
    <property type="project" value="UniProtKB-UniRule"/>
</dbReference>
<gene>
    <name evidence="3" type="primary">nuoC</name>
</gene>
<comment type="function">
    <text evidence="3">NDH-1 shuttles electrons from NADH, via FMN and iron-sulfur (Fe-S) centers, to quinones in the respiratory chain. The immediate electron acceptor for the enzyme in this species is believed to be ubiquinone. Couples the redox reaction to proton translocation (for every two electrons transferred, four hydrogen ions are translocated across the cytoplasmic membrane), and thus conserves the redox energy in a proton gradient.</text>
</comment>
<dbReference type="InterPro" id="IPR001268">
    <property type="entry name" value="NADH_UbQ_OxRdtase_30kDa_su"/>
</dbReference>
<keyword evidence="2 3" id="KW-0813">Transport</keyword>
<name>A4GJ20_9BACT</name>
<evidence type="ECO:0000256" key="1">
    <source>
        <dbReference type="ARBA" id="ARBA00007569"/>
    </source>
</evidence>
<keyword evidence="3 5" id="KW-0874">Quinone</keyword>
<sequence length="161" mass="19453">MSDKKIIERIKEQYASAVIDSHDFRGDQTVTMKKDCGNEFFQFLRDDSELAFIFLMDITAVDYLSKKDERFEVVYHFYSLKYNHRLRVKIPVAEEDCVAESITPFWKTANWYEREIWDMYGIKFRNHPNLRRILMYEEFKGHPLRKDYPINKRQPLIGPLN</sequence>
<evidence type="ECO:0000256" key="2">
    <source>
        <dbReference type="ARBA" id="ARBA00022448"/>
    </source>
</evidence>
<evidence type="ECO:0000313" key="7">
    <source>
        <dbReference type="EMBL" id="ABK80613.1"/>
    </source>
</evidence>
<dbReference type="EC" id="7.1.1.-" evidence="3"/>
<dbReference type="HAMAP" id="MF_01357">
    <property type="entry name" value="NDH1_NuoC"/>
    <property type="match status" value="1"/>
</dbReference>
<dbReference type="GO" id="GO:0008137">
    <property type="term" value="F:NADH dehydrogenase (ubiquinone) activity"/>
    <property type="evidence" value="ECO:0007669"/>
    <property type="project" value="InterPro"/>
</dbReference>
<protein>
    <recommendedName>
        <fullName evidence="3">NADH-quinone oxidoreductase subunit C</fullName>
        <ecNumber evidence="3">7.1.1.-</ecNumber>
    </recommendedName>
    <alternativeName>
        <fullName evidence="3">NADH dehydrogenase I subunit C</fullName>
    </alternativeName>
    <alternativeName>
        <fullName evidence="3">NDH-1 subunit C</fullName>
    </alternativeName>
</protein>